<dbReference type="AlphaFoldDB" id="A0A0A8J3L4"/>
<dbReference type="EMBL" id="AB811596">
    <property type="protein sequence ID" value="BAQ00568.1"/>
    <property type="molecule type" value="Genomic_DNA"/>
</dbReference>
<dbReference type="PANTHER" id="PTHR30250">
    <property type="entry name" value="PST FAMILY PREDICTED COLANIC ACID TRANSPORTER"/>
    <property type="match status" value="1"/>
</dbReference>
<evidence type="ECO:0000256" key="4">
    <source>
        <dbReference type="ARBA" id="ARBA00022989"/>
    </source>
</evidence>
<keyword evidence="4 6" id="KW-1133">Transmembrane helix</keyword>
<keyword evidence="2" id="KW-1003">Cell membrane</keyword>
<gene>
    <name evidence="7" type="primary">wzx</name>
    <name evidence="8" type="ORF">BMT91_00880</name>
</gene>
<evidence type="ECO:0000313" key="7">
    <source>
        <dbReference type="EMBL" id="BAQ00568.1"/>
    </source>
</evidence>
<name>A0A0A8J3L4_ECOLX</name>
<keyword evidence="5 6" id="KW-0472">Membrane</keyword>
<dbReference type="Pfam" id="PF01943">
    <property type="entry name" value="Polysacc_synt"/>
    <property type="match status" value="1"/>
</dbReference>
<feature type="transmembrane region" description="Helical" evidence="6">
    <location>
        <begin position="149"/>
        <end position="168"/>
    </location>
</feature>
<evidence type="ECO:0000313" key="8">
    <source>
        <dbReference type="EMBL" id="OOK32185.1"/>
    </source>
</evidence>
<dbReference type="PANTHER" id="PTHR30250:SF30">
    <property type="entry name" value="LIPID III FLIPPASE"/>
    <property type="match status" value="1"/>
</dbReference>
<dbReference type="GO" id="GO:0009246">
    <property type="term" value="P:enterobacterial common antigen biosynthetic process"/>
    <property type="evidence" value="ECO:0007669"/>
    <property type="project" value="InterPro"/>
</dbReference>
<reference evidence="7" key="1">
    <citation type="journal article" date="2014" name="DNA Res.">
        <title>A complete view of the genetic diversity of the Escherichia coli O-antigen biosynthesis gene cluster.</title>
        <authorList>
            <person name="Iguchi A."/>
            <person name="Iyoda S."/>
            <person name="Kikuchi T."/>
            <person name="Ogura Y."/>
            <person name="Katsura K."/>
            <person name="Ohnishi M."/>
            <person name="Hayashi T."/>
            <person name="Thomson N.R."/>
        </authorList>
    </citation>
    <scope>NUCLEOTIDE SEQUENCE</scope>
    <source>
        <strain evidence="7">U1-41</strain>
    </source>
</reference>
<sequence length="418" mass="47283">MNLIKVSFYNGISVIIKMLTMLGLNKVLAIYVGPSGYAIIGQYQSFVQTLATFSAGSISNGITKYTAQNVNVEKELIGVWKTAGTVSIVSSLFVSIMILIFFKDINSVFFSNKIDNDLSYWLAASFVFMMLNSYLMAILNGMKQIKAYVLLNISSSILVLVMTGLFAVTMGLKGALIALTINQSANFIITFSYFIKQKWFKIRFLAGNLNKTILKGLSRFAFMALFSSLAVPLTQMFLRNFIGTNISWEISGYWEAINRISAINIMLATTTLTLYYLPKLSETHEKKKYKHELINISKLLVPVTAFGCICVFYLKFYIINILFTPSFVNMSPLFGWQMVGDFFKVFSWIFSFALLTKEKWKIFIACEILSAIVLAASTIIIVCFMSWHYLSAAYAATYFIYLIFTSTFFYQSIYKKAS</sequence>
<keyword evidence="3 6" id="KW-0812">Transmembrane</keyword>
<feature type="transmembrane region" description="Helical" evidence="6">
    <location>
        <begin position="299"/>
        <end position="323"/>
    </location>
</feature>
<feature type="transmembrane region" description="Helical" evidence="6">
    <location>
        <begin position="118"/>
        <end position="137"/>
    </location>
</feature>
<evidence type="ECO:0000256" key="3">
    <source>
        <dbReference type="ARBA" id="ARBA00022692"/>
    </source>
</evidence>
<evidence type="ECO:0000256" key="6">
    <source>
        <dbReference type="SAM" id="Phobius"/>
    </source>
</evidence>
<organism evidence="7">
    <name type="scientific">Escherichia coli</name>
    <dbReference type="NCBI Taxonomy" id="562"/>
    <lineage>
        <taxon>Bacteria</taxon>
        <taxon>Pseudomonadati</taxon>
        <taxon>Pseudomonadota</taxon>
        <taxon>Gammaproteobacteria</taxon>
        <taxon>Enterobacterales</taxon>
        <taxon>Enterobacteriaceae</taxon>
        <taxon>Escherichia</taxon>
    </lineage>
</organism>
<feature type="transmembrane region" description="Helical" evidence="6">
    <location>
        <begin position="257"/>
        <end position="278"/>
    </location>
</feature>
<feature type="transmembrane region" description="Helical" evidence="6">
    <location>
        <begin position="393"/>
        <end position="413"/>
    </location>
</feature>
<feature type="transmembrane region" description="Helical" evidence="6">
    <location>
        <begin position="335"/>
        <end position="355"/>
    </location>
</feature>
<evidence type="ECO:0000256" key="2">
    <source>
        <dbReference type="ARBA" id="ARBA00022475"/>
    </source>
</evidence>
<feature type="transmembrane region" description="Helical" evidence="6">
    <location>
        <begin position="362"/>
        <end position="387"/>
    </location>
</feature>
<dbReference type="GO" id="GO:0005886">
    <property type="term" value="C:plasma membrane"/>
    <property type="evidence" value="ECO:0007669"/>
    <property type="project" value="UniProtKB-SubCell"/>
</dbReference>
<dbReference type="InterPro" id="IPR002797">
    <property type="entry name" value="Polysacc_synth"/>
</dbReference>
<proteinExistence type="predicted"/>
<feature type="transmembrane region" description="Helical" evidence="6">
    <location>
        <begin position="174"/>
        <end position="195"/>
    </location>
</feature>
<feature type="transmembrane region" description="Helical" evidence="6">
    <location>
        <begin position="216"/>
        <end position="237"/>
    </location>
</feature>
<comment type="subcellular location">
    <subcellularLocation>
        <location evidence="1">Cell membrane</location>
        <topology evidence="1">Multi-pass membrane protein</topology>
    </subcellularLocation>
</comment>
<dbReference type="RefSeq" id="WP_001048967.1">
    <property type="nucleotide sequence ID" value="NZ_CAJSLG010000053.1"/>
</dbReference>
<reference evidence="8 9" key="2">
    <citation type="submission" date="2016-10" db="EMBL/GenBank/DDBJ databases">
        <title>Whole genome sequences of antibiotic resistant commensal Escherichia coli from healthy Australian adults.</title>
        <authorList>
            <person name="Moran R.A."/>
            <person name="Anantham S."/>
            <person name="Nigro S.J."/>
            <person name="Holt K.E."/>
            <person name="Hall R.M."/>
        </authorList>
    </citation>
    <scope>NUCLEOTIDE SEQUENCE [LARGE SCALE GENOMIC DNA]</scope>
    <source>
        <strain evidence="8 9">2.3-R4</strain>
    </source>
</reference>
<feature type="transmembrane region" description="Helical" evidence="6">
    <location>
        <begin position="6"/>
        <end position="24"/>
    </location>
</feature>
<dbReference type="InterPro" id="IPR050833">
    <property type="entry name" value="Poly_Biosynth_Transport"/>
</dbReference>
<evidence type="ECO:0000256" key="5">
    <source>
        <dbReference type="ARBA" id="ARBA00023136"/>
    </source>
</evidence>
<accession>A0A0A8J3L4</accession>
<evidence type="ECO:0000313" key="9">
    <source>
        <dbReference type="Proteomes" id="UP000188855"/>
    </source>
</evidence>
<feature type="transmembrane region" description="Helical" evidence="6">
    <location>
        <begin position="83"/>
        <end position="102"/>
    </location>
</feature>
<dbReference type="Proteomes" id="UP000188855">
    <property type="component" value="Unassembled WGS sequence"/>
</dbReference>
<dbReference type="EMBL" id="MPAF01000001">
    <property type="protein sequence ID" value="OOK32185.1"/>
    <property type="molecule type" value="Genomic_DNA"/>
</dbReference>
<evidence type="ECO:0000256" key="1">
    <source>
        <dbReference type="ARBA" id="ARBA00004651"/>
    </source>
</evidence>
<protein>
    <submittedName>
        <fullName evidence="8">Lipopolysaccharide biosynthesis protein</fullName>
    </submittedName>
    <submittedName>
        <fullName evidence="7">O-antigen flippase</fullName>
    </submittedName>
</protein>
<dbReference type="InterPro" id="IPR044550">
    <property type="entry name" value="WzxE"/>
</dbReference>
<dbReference type="CDD" id="cd13125">
    <property type="entry name" value="MATE_like_10"/>
    <property type="match status" value="1"/>
</dbReference>